<accession>A0A816YWJ6</accession>
<evidence type="ECO:0000313" key="3">
    <source>
        <dbReference type="EMBL" id="CAF3806165.1"/>
    </source>
</evidence>
<keyword evidence="1" id="KW-0812">Transmembrane</keyword>
<keyword evidence="1" id="KW-0472">Membrane</keyword>
<dbReference type="EMBL" id="CAJOBI010000224">
    <property type="protein sequence ID" value="CAF3806165.1"/>
    <property type="molecule type" value="Genomic_DNA"/>
</dbReference>
<dbReference type="EMBL" id="CAJNRE010018393">
    <property type="protein sequence ID" value="CAF2164869.1"/>
    <property type="molecule type" value="Genomic_DNA"/>
</dbReference>
<sequence>MASAPVMVNTQSRKGFLRCAPVFVLCCLGMILFLIAATIILSLIPVYSMSKTITPKYTGSSLTKYILFNVNVHSNAKSSRSVTPCVLIPCPIACNGFTSSASIPKNAVACKTCGCLVQSGKRRRRSYAGSLSRFRRDFSELFYLIITINLAEAPLCRSATFFNKDIGDTFSVQDTQGGINYIFTLTTTLITDEPFSGIPLNTTTISTTTIATTTPITTSSVQNATASIG</sequence>
<dbReference type="Proteomes" id="UP000663824">
    <property type="component" value="Unassembled WGS sequence"/>
</dbReference>
<name>A0A816YWJ6_9BILA</name>
<keyword evidence="1" id="KW-1133">Transmembrane helix</keyword>
<dbReference type="AlphaFoldDB" id="A0A816YWJ6"/>
<evidence type="ECO:0000256" key="1">
    <source>
        <dbReference type="SAM" id="Phobius"/>
    </source>
</evidence>
<feature type="transmembrane region" description="Helical" evidence="1">
    <location>
        <begin position="20"/>
        <end position="47"/>
    </location>
</feature>
<evidence type="ECO:0000313" key="2">
    <source>
        <dbReference type="EMBL" id="CAF2164869.1"/>
    </source>
</evidence>
<comment type="caution">
    <text evidence="2">The sequence shown here is derived from an EMBL/GenBank/DDBJ whole genome shotgun (WGS) entry which is preliminary data.</text>
</comment>
<reference evidence="2" key="1">
    <citation type="submission" date="2021-02" db="EMBL/GenBank/DDBJ databases">
        <authorList>
            <person name="Nowell W R."/>
        </authorList>
    </citation>
    <scope>NUCLEOTIDE SEQUENCE</scope>
</reference>
<evidence type="ECO:0000313" key="4">
    <source>
        <dbReference type="Proteomes" id="UP000663824"/>
    </source>
</evidence>
<protein>
    <submittedName>
        <fullName evidence="2">Uncharacterized protein</fullName>
    </submittedName>
</protein>
<dbReference type="Proteomes" id="UP000676336">
    <property type="component" value="Unassembled WGS sequence"/>
</dbReference>
<organism evidence="2 4">
    <name type="scientific">Rotaria magnacalcarata</name>
    <dbReference type="NCBI Taxonomy" id="392030"/>
    <lineage>
        <taxon>Eukaryota</taxon>
        <taxon>Metazoa</taxon>
        <taxon>Spiralia</taxon>
        <taxon>Gnathifera</taxon>
        <taxon>Rotifera</taxon>
        <taxon>Eurotatoria</taxon>
        <taxon>Bdelloidea</taxon>
        <taxon>Philodinida</taxon>
        <taxon>Philodinidae</taxon>
        <taxon>Rotaria</taxon>
    </lineage>
</organism>
<gene>
    <name evidence="2" type="ORF">MBJ925_LOCUS33449</name>
    <name evidence="3" type="ORF">SMN809_LOCUS1458</name>
</gene>
<proteinExistence type="predicted"/>